<name>A0A067W9P3_9HYPH</name>
<accession>A0A067W9P3</accession>
<keyword evidence="2" id="KW-1185">Reference proteome</keyword>
<dbReference type="AlphaFoldDB" id="A0A067W9P3"/>
<proteinExistence type="predicted"/>
<dbReference type="EMBL" id="AHPL01000001">
    <property type="protein sequence ID" value="KEC56519.1"/>
    <property type="molecule type" value="Genomic_DNA"/>
</dbReference>
<protein>
    <submittedName>
        <fullName evidence="1">Uncharacterized protein</fullName>
    </submittedName>
</protein>
<comment type="caution">
    <text evidence="1">The sequence shown here is derived from an EMBL/GenBank/DDBJ whole genome shotgun (WGS) entry which is preliminary data.</text>
</comment>
<reference evidence="1 2" key="1">
    <citation type="submission" date="2012-04" db="EMBL/GenBank/DDBJ databases">
        <title>The Genome Sequence of Bartonella koehlerae C-29.</title>
        <authorList>
            <consortium name="The Broad Institute Genome Sequencing Platform"/>
            <consortium name="The Broad Institute Genome Sequencing Center for Infectious Disease"/>
            <person name="Feldgarden M."/>
            <person name="Kirby J."/>
            <person name="Kosoy M."/>
            <person name="Birtles R."/>
            <person name="Probert W.S."/>
            <person name="Chiaraviglio L."/>
            <person name="Walker B."/>
            <person name="Young S.K."/>
            <person name="Zeng Q."/>
            <person name="Gargeya S."/>
            <person name="Fitzgerald M."/>
            <person name="Haas B."/>
            <person name="Abouelleil A."/>
            <person name="Alvarado L."/>
            <person name="Arachchi H.M."/>
            <person name="Berlin A.M."/>
            <person name="Chapman S.B."/>
            <person name="Goldberg J."/>
            <person name="Griggs A."/>
            <person name="Gujja S."/>
            <person name="Hansen M."/>
            <person name="Howarth C."/>
            <person name="Imamovic A."/>
            <person name="Larimer J."/>
            <person name="McCowen C."/>
            <person name="Montmayeur A."/>
            <person name="Murphy C."/>
            <person name="Neiman D."/>
            <person name="Pearson M."/>
            <person name="Priest M."/>
            <person name="Roberts A."/>
            <person name="Saif S."/>
            <person name="Shea T."/>
            <person name="Sisk P."/>
            <person name="Sykes S."/>
            <person name="Wortman J."/>
            <person name="Nusbaum C."/>
            <person name="Birren B."/>
        </authorList>
    </citation>
    <scope>NUCLEOTIDE SEQUENCE [LARGE SCALE GENOMIC DNA]</scope>
    <source>
        <strain evidence="1 2">C-29</strain>
    </source>
</reference>
<dbReference type="HOGENOM" id="CLU_2714170_0_0_5"/>
<organism evidence="1 2">
    <name type="scientific">Bartonella koehlerae C-29</name>
    <dbReference type="NCBI Taxonomy" id="1134510"/>
    <lineage>
        <taxon>Bacteria</taxon>
        <taxon>Pseudomonadati</taxon>
        <taxon>Pseudomonadota</taxon>
        <taxon>Alphaproteobacteria</taxon>
        <taxon>Hyphomicrobiales</taxon>
        <taxon>Bartonellaceae</taxon>
        <taxon>Bartonella</taxon>
    </lineage>
</organism>
<evidence type="ECO:0000313" key="1">
    <source>
        <dbReference type="EMBL" id="KEC56519.1"/>
    </source>
</evidence>
<sequence>MSTISFYDGACEGGIVKAIVNHPLCTYEGENRHHHSLCQLKMLHQPSALEMVHKEYFYSFLEEFSSTCEPRS</sequence>
<dbReference type="Proteomes" id="UP000027015">
    <property type="component" value="Unassembled WGS sequence"/>
</dbReference>
<evidence type="ECO:0000313" key="2">
    <source>
        <dbReference type="Proteomes" id="UP000027015"/>
    </source>
</evidence>
<gene>
    <name evidence="1" type="ORF">O9A_00013</name>
</gene>